<reference evidence="1 2" key="1">
    <citation type="submission" date="2020-01" db="EMBL/GenBank/DDBJ databases">
        <title>Polyphasic characterisation and genomic insights into a novel alkali tolerant bacterium VR-M41.</title>
        <authorList>
            <person name="Vemuluri V.R."/>
        </authorList>
    </citation>
    <scope>NUCLEOTIDE SEQUENCE [LARGE SCALE GENOMIC DNA]</scope>
    <source>
        <strain evidence="1 2">VR-M41</strain>
    </source>
</reference>
<protein>
    <recommendedName>
        <fullName evidence="3">Adenylate kinase</fullName>
    </recommendedName>
</protein>
<dbReference type="PANTHER" id="PTHR37816">
    <property type="entry name" value="YALI0E33011P"/>
    <property type="match status" value="1"/>
</dbReference>
<organism evidence="1 2">
    <name type="scientific">Saccharibacillus alkalitolerans</name>
    <dbReference type="NCBI Taxonomy" id="2705290"/>
    <lineage>
        <taxon>Bacteria</taxon>
        <taxon>Bacillati</taxon>
        <taxon>Bacillota</taxon>
        <taxon>Bacilli</taxon>
        <taxon>Bacillales</taxon>
        <taxon>Paenibacillaceae</taxon>
        <taxon>Saccharibacillus</taxon>
    </lineage>
</organism>
<dbReference type="Gene3D" id="3.40.50.300">
    <property type="entry name" value="P-loop containing nucleotide triphosphate hydrolases"/>
    <property type="match status" value="1"/>
</dbReference>
<dbReference type="SUPFAM" id="SSF52540">
    <property type="entry name" value="P-loop containing nucleoside triphosphate hydrolases"/>
    <property type="match status" value="1"/>
</dbReference>
<dbReference type="InterPro" id="IPR027417">
    <property type="entry name" value="P-loop_NTPase"/>
</dbReference>
<gene>
    <name evidence="1" type="ORF">GYN08_14980</name>
</gene>
<dbReference type="Proteomes" id="UP000800303">
    <property type="component" value="Unassembled WGS sequence"/>
</dbReference>
<accession>A0ABX0F8B1</accession>
<comment type="caution">
    <text evidence="1">The sequence shown here is derived from an EMBL/GenBank/DDBJ whole genome shotgun (WGS) entry which is preliminary data.</text>
</comment>
<keyword evidence="2" id="KW-1185">Reference proteome</keyword>
<evidence type="ECO:0000313" key="1">
    <source>
        <dbReference type="EMBL" id="NGZ76630.1"/>
    </source>
</evidence>
<dbReference type="RefSeq" id="WP_166275676.1">
    <property type="nucleotide sequence ID" value="NZ_JAAFGS010000005.1"/>
</dbReference>
<dbReference type="NCBIfam" id="NF004861">
    <property type="entry name" value="PRK06217.1"/>
    <property type="match status" value="1"/>
</dbReference>
<sequence>MPEEIFYRRLHLFGASGSGATTLGRALGKSLPHVVLDGDDYFWSRKFDEARPPVERARLLAEDMRRHERWMLTGAVCGWGDGFKPDFDFVVFLHVPPEERLARLRARELRRYGEEALPGGRLHAQSQAFLEWAALYDHAGEDVRSLQQHERWMADLDCPVLRIEGTGSTEERVERVLEALRERR</sequence>
<evidence type="ECO:0000313" key="2">
    <source>
        <dbReference type="Proteomes" id="UP000800303"/>
    </source>
</evidence>
<evidence type="ECO:0008006" key="3">
    <source>
        <dbReference type="Google" id="ProtNLM"/>
    </source>
</evidence>
<dbReference type="Pfam" id="PF13238">
    <property type="entry name" value="AAA_18"/>
    <property type="match status" value="1"/>
</dbReference>
<dbReference type="InterPro" id="IPR052922">
    <property type="entry name" value="Cytidylate_Kinase-2"/>
</dbReference>
<name>A0ABX0F8B1_9BACL</name>
<dbReference type="PRINTS" id="PR01100">
    <property type="entry name" value="SHIKIMTKNASE"/>
</dbReference>
<proteinExistence type="predicted"/>
<dbReference type="PANTHER" id="PTHR37816:SF2">
    <property type="entry name" value="DNA TOPOLOGY MODULATION PROTEIN FLAR-RELATED PROTEIN"/>
    <property type="match status" value="1"/>
</dbReference>
<dbReference type="EMBL" id="JAAFGS010000005">
    <property type="protein sequence ID" value="NGZ76630.1"/>
    <property type="molecule type" value="Genomic_DNA"/>
</dbReference>